<feature type="transmembrane region" description="Helical" evidence="9">
    <location>
        <begin position="64"/>
        <end position="82"/>
    </location>
</feature>
<dbReference type="InterPro" id="IPR007387">
    <property type="entry name" value="TRAP_DctQ"/>
</dbReference>
<evidence type="ECO:0000256" key="2">
    <source>
        <dbReference type="ARBA" id="ARBA00022448"/>
    </source>
</evidence>
<evidence type="ECO:0000256" key="6">
    <source>
        <dbReference type="ARBA" id="ARBA00022989"/>
    </source>
</evidence>
<feature type="domain" description="Tripartite ATP-independent periplasmic transporters DctQ component" evidence="10">
    <location>
        <begin position="40"/>
        <end position="166"/>
    </location>
</feature>
<evidence type="ECO:0000256" key="3">
    <source>
        <dbReference type="ARBA" id="ARBA00022475"/>
    </source>
</evidence>
<dbReference type="EMBL" id="JBHSGI010000031">
    <property type="protein sequence ID" value="MFC4670923.1"/>
    <property type="molecule type" value="Genomic_DNA"/>
</dbReference>
<feature type="transmembrane region" description="Helical" evidence="9">
    <location>
        <begin position="31"/>
        <end position="52"/>
    </location>
</feature>
<proteinExistence type="inferred from homology"/>
<dbReference type="Pfam" id="PF04290">
    <property type="entry name" value="DctQ"/>
    <property type="match status" value="1"/>
</dbReference>
<keyword evidence="2 9" id="KW-0813">Transport</keyword>
<evidence type="ECO:0000256" key="1">
    <source>
        <dbReference type="ARBA" id="ARBA00004429"/>
    </source>
</evidence>
<evidence type="ECO:0000313" key="11">
    <source>
        <dbReference type="EMBL" id="MFC4670923.1"/>
    </source>
</evidence>
<evidence type="ECO:0000256" key="9">
    <source>
        <dbReference type="RuleBase" id="RU369079"/>
    </source>
</evidence>
<evidence type="ECO:0000256" key="8">
    <source>
        <dbReference type="ARBA" id="ARBA00038436"/>
    </source>
</evidence>
<evidence type="ECO:0000256" key="5">
    <source>
        <dbReference type="ARBA" id="ARBA00022692"/>
    </source>
</evidence>
<comment type="subcellular location">
    <subcellularLocation>
        <location evidence="1 9">Cell inner membrane</location>
        <topology evidence="1 9">Multi-pass membrane protein</topology>
    </subcellularLocation>
</comment>
<keyword evidence="5 9" id="KW-0812">Transmembrane</keyword>
<keyword evidence="6 9" id="KW-1133">Transmembrane helix</keyword>
<comment type="similarity">
    <text evidence="8 9">Belongs to the TRAP transporter small permease family.</text>
</comment>
<feature type="transmembrane region" description="Helical" evidence="9">
    <location>
        <begin position="144"/>
        <end position="164"/>
    </location>
</feature>
<dbReference type="Proteomes" id="UP001595973">
    <property type="component" value="Unassembled WGS sequence"/>
</dbReference>
<dbReference type="PANTHER" id="PTHR35011">
    <property type="entry name" value="2,3-DIKETO-L-GULONATE TRAP TRANSPORTER SMALL PERMEASE PROTEIN YIAM"/>
    <property type="match status" value="1"/>
</dbReference>
<gene>
    <name evidence="11" type="ORF">ACFO5X_20410</name>
</gene>
<accession>A0ABV9KLH1</accession>
<evidence type="ECO:0000313" key="12">
    <source>
        <dbReference type="Proteomes" id="UP001595973"/>
    </source>
</evidence>
<keyword evidence="7 9" id="KW-0472">Membrane</keyword>
<keyword evidence="3" id="KW-1003">Cell membrane</keyword>
<dbReference type="PANTHER" id="PTHR35011:SF2">
    <property type="entry name" value="2,3-DIKETO-L-GULONATE TRAP TRANSPORTER SMALL PERMEASE PROTEIN YIAM"/>
    <property type="match status" value="1"/>
</dbReference>
<keyword evidence="12" id="KW-1185">Reference proteome</keyword>
<dbReference type="InterPro" id="IPR055348">
    <property type="entry name" value="DctQ"/>
</dbReference>
<feature type="transmembrane region" description="Helical" evidence="9">
    <location>
        <begin position="102"/>
        <end position="124"/>
    </location>
</feature>
<organism evidence="11 12">
    <name type="scientific">Seohaeicola nanhaiensis</name>
    <dbReference type="NCBI Taxonomy" id="1387282"/>
    <lineage>
        <taxon>Bacteria</taxon>
        <taxon>Pseudomonadati</taxon>
        <taxon>Pseudomonadota</taxon>
        <taxon>Alphaproteobacteria</taxon>
        <taxon>Rhodobacterales</taxon>
        <taxon>Roseobacteraceae</taxon>
        <taxon>Seohaeicola</taxon>
    </lineage>
</organism>
<comment type="function">
    <text evidence="9">Part of the tripartite ATP-independent periplasmic (TRAP) transport system.</text>
</comment>
<evidence type="ECO:0000256" key="7">
    <source>
        <dbReference type="ARBA" id="ARBA00023136"/>
    </source>
</evidence>
<keyword evidence="4 9" id="KW-0997">Cell inner membrane</keyword>
<evidence type="ECO:0000259" key="10">
    <source>
        <dbReference type="Pfam" id="PF04290"/>
    </source>
</evidence>
<comment type="caution">
    <text evidence="11">The sequence shown here is derived from an EMBL/GenBank/DDBJ whole genome shotgun (WGS) entry which is preliminary data.</text>
</comment>
<evidence type="ECO:0000256" key="4">
    <source>
        <dbReference type="ARBA" id="ARBA00022519"/>
    </source>
</evidence>
<name>A0ABV9KLH1_9RHOB</name>
<protein>
    <recommendedName>
        <fullName evidence="9">TRAP transporter small permease protein</fullName>
    </recommendedName>
</protein>
<comment type="subunit">
    <text evidence="9">The complex comprises the extracytoplasmic solute receptor protein and the two transmembrane proteins.</text>
</comment>
<sequence>MATQPDGESAEPNANDADTAHTIVPVRIEEALGAAAMAAICLISFGNVVARYATNVSFAFTEEYSVFLLVFMTFVGASAAFAGNQHIRITFLLDRLPPALRWICELITLAATTLMFSLVLYYGARVTYSEWYWEETTPGLGNPSWIYTIWMPILCVAILLRVLGRGWAVLIRGRRAAR</sequence>
<dbReference type="RefSeq" id="WP_380720553.1">
    <property type="nucleotide sequence ID" value="NZ_JBHSGI010000031.1"/>
</dbReference>
<reference evidence="12" key="1">
    <citation type="journal article" date="2019" name="Int. J. Syst. Evol. Microbiol.">
        <title>The Global Catalogue of Microorganisms (GCM) 10K type strain sequencing project: providing services to taxonomists for standard genome sequencing and annotation.</title>
        <authorList>
            <consortium name="The Broad Institute Genomics Platform"/>
            <consortium name="The Broad Institute Genome Sequencing Center for Infectious Disease"/>
            <person name="Wu L."/>
            <person name="Ma J."/>
        </authorList>
    </citation>
    <scope>NUCLEOTIDE SEQUENCE [LARGE SCALE GENOMIC DNA]</scope>
    <source>
        <strain evidence="12">CGMCC 4.7283</strain>
    </source>
</reference>